<evidence type="ECO:0000256" key="1">
    <source>
        <dbReference type="ARBA" id="ARBA00004419"/>
    </source>
</evidence>
<dbReference type="PANTHER" id="PTHR20930:SF0">
    <property type="entry name" value="PROTEIN ILRUN"/>
    <property type="match status" value="1"/>
</dbReference>
<dbReference type="SMART" id="SM00666">
    <property type="entry name" value="PB1"/>
    <property type="match status" value="1"/>
</dbReference>
<sequence length="635" mass="71384">MALVFKVKHGDTLRRWVVSDSISAEMFPVTLEQLQAKVRELFQFPPSAVLAFTYLDKDNDVVTLGDDRDLVDACLVQCLNPLRLEVQVLESKSNGSDRAHQPADNYNMEVFLKLLFPHATAEALQGFLQSLDPSLSIATLILKAQDAFKDFLAHAARPEFPKPGPSDKPAHHHPYKHPFGDMHCKSMPNKGEHTWGKDGSGFPVFHLGVQCDECGATPIQGPRYKSNKIPDFDLCSTCFQSKGNEGDYDKIEFPDYCSPFHDRHYRPPYLRKGLKQFMGPPMCPRGSFARGPYGWRAERAFGQDEHKKLDARFMKDVTIFDGTEVAPGTKFTKIWRMCNNGSLPWPQNTQLLHIGGDVLSLQDSVNLELPESGLLCGEEVEVSVDLTAPEKAGRYISHWRLISPAGQKFGQRVWVTIQVVPQGEQSPMLQESLRKGEEVKDNVKNDRPTIVEVPIVSMEAAEKEATQYTEKKDEIMVEGVACPSARDVTDLKVTELGPEDISQELEGFSLVERPDVEFGDEEMNDNADNANKEKNDQELKLQSLESMGFMDRELNAVLLSKNDGNVQLVLDDLLVAAGWDGAFEDLREMGFTDQATNVRLLLKHKGSVKAAVRVWCRRGSRKLKLQRLAMYQLFE</sequence>
<dbReference type="Pfam" id="PF16158">
    <property type="entry name" value="N_BRCA1_IG"/>
    <property type="match status" value="1"/>
</dbReference>
<dbReference type="InterPro" id="IPR043145">
    <property type="entry name" value="Znf_ZZ_sf"/>
</dbReference>
<dbReference type="SUPFAM" id="SSF54277">
    <property type="entry name" value="CAD &amp; PB1 domains"/>
    <property type="match status" value="1"/>
</dbReference>
<dbReference type="GO" id="GO:0031410">
    <property type="term" value="C:cytoplasmic vesicle"/>
    <property type="evidence" value="ECO:0007669"/>
    <property type="project" value="UniProtKB-KW"/>
</dbReference>
<organism evidence="12 13">
    <name type="scientific">Adiantum capillus-veneris</name>
    <name type="common">Maidenhair fern</name>
    <dbReference type="NCBI Taxonomy" id="13818"/>
    <lineage>
        <taxon>Eukaryota</taxon>
        <taxon>Viridiplantae</taxon>
        <taxon>Streptophyta</taxon>
        <taxon>Embryophyta</taxon>
        <taxon>Tracheophyta</taxon>
        <taxon>Polypodiopsida</taxon>
        <taxon>Polypodiidae</taxon>
        <taxon>Polypodiales</taxon>
        <taxon>Pteridineae</taxon>
        <taxon>Pteridaceae</taxon>
        <taxon>Vittarioideae</taxon>
        <taxon>Adiantum</taxon>
    </lineage>
</organism>
<feature type="region of interest" description="Disordered" evidence="8">
    <location>
        <begin position="159"/>
        <end position="183"/>
    </location>
</feature>
<evidence type="ECO:0000259" key="10">
    <source>
        <dbReference type="PROSITE" id="PS50135"/>
    </source>
</evidence>
<dbReference type="OrthoDB" id="661148at2759"/>
<dbReference type="InterPro" id="IPR013783">
    <property type="entry name" value="Ig-like_fold"/>
</dbReference>
<dbReference type="FunFam" id="2.60.40.10:FF:000199">
    <property type="entry name" value="next to BRCA1 gene 1 protein-like"/>
    <property type="match status" value="1"/>
</dbReference>
<proteinExistence type="predicted"/>
<evidence type="ECO:0000256" key="5">
    <source>
        <dbReference type="ARBA" id="ARBA00023329"/>
    </source>
</evidence>
<evidence type="ECO:0000256" key="2">
    <source>
        <dbReference type="ARBA" id="ARBA00022723"/>
    </source>
</evidence>
<accession>A0A9D4VDG4</accession>
<dbReference type="Gene3D" id="2.60.40.10">
    <property type="entry name" value="Immunoglobulins"/>
    <property type="match status" value="1"/>
</dbReference>
<feature type="domain" description="ZZ-type" evidence="10">
    <location>
        <begin position="206"/>
        <end position="256"/>
    </location>
</feature>
<dbReference type="SUPFAM" id="SSF46934">
    <property type="entry name" value="UBA-like"/>
    <property type="match status" value="2"/>
</dbReference>
<evidence type="ECO:0000256" key="8">
    <source>
        <dbReference type="SAM" id="MobiDB-lite"/>
    </source>
</evidence>
<evidence type="ECO:0008006" key="14">
    <source>
        <dbReference type="Google" id="ProtNLM"/>
    </source>
</evidence>
<protein>
    <recommendedName>
        <fullName evidence="14">ZZ-type domain-containing protein</fullName>
    </recommendedName>
</protein>
<dbReference type="InterPro" id="IPR053793">
    <property type="entry name" value="PB1-like"/>
</dbReference>
<evidence type="ECO:0000256" key="3">
    <source>
        <dbReference type="ARBA" id="ARBA00022771"/>
    </source>
</evidence>
<dbReference type="Gene3D" id="1.10.8.10">
    <property type="entry name" value="DNA helicase RuvA subunit, C-terminal domain"/>
    <property type="match status" value="2"/>
</dbReference>
<evidence type="ECO:0000259" key="9">
    <source>
        <dbReference type="PROSITE" id="PS50030"/>
    </source>
</evidence>
<evidence type="ECO:0000259" key="11">
    <source>
        <dbReference type="PROSITE" id="PS51745"/>
    </source>
</evidence>
<evidence type="ECO:0000313" key="12">
    <source>
        <dbReference type="EMBL" id="KAI5084344.1"/>
    </source>
</evidence>
<keyword evidence="5" id="KW-0968">Cytoplasmic vesicle</keyword>
<dbReference type="Pfam" id="PF00564">
    <property type="entry name" value="PB1"/>
    <property type="match status" value="1"/>
</dbReference>
<gene>
    <name evidence="12" type="ORF">GOP47_0000513</name>
</gene>
<dbReference type="PANTHER" id="PTHR20930">
    <property type="entry name" value="OVARIAN CARCINOMA ANTIGEN CA125-RELATED"/>
    <property type="match status" value="1"/>
</dbReference>
<comment type="subcellular location">
    <subcellularLocation>
        <location evidence="1">Cytoplasmic vesicle</location>
        <location evidence="1">Autophagosome</location>
    </subcellularLocation>
</comment>
<dbReference type="InterPro" id="IPR032350">
    <property type="entry name" value="Nbr1_FW"/>
</dbReference>
<name>A0A9D4VDG4_ADICA</name>
<dbReference type="GO" id="GO:0008270">
    <property type="term" value="F:zinc ion binding"/>
    <property type="evidence" value="ECO:0007669"/>
    <property type="project" value="UniProtKB-KW"/>
</dbReference>
<dbReference type="InterPro" id="IPR000270">
    <property type="entry name" value="PB1_dom"/>
</dbReference>
<dbReference type="EMBL" id="JABFUD020000001">
    <property type="protein sequence ID" value="KAI5084344.1"/>
    <property type="molecule type" value="Genomic_DNA"/>
</dbReference>
<dbReference type="Gene3D" id="3.10.20.90">
    <property type="entry name" value="Phosphatidylinositol 3-kinase Catalytic Subunit, Chain A, domain 1"/>
    <property type="match status" value="1"/>
</dbReference>
<feature type="domain" description="PB1" evidence="11">
    <location>
        <begin position="2"/>
        <end position="89"/>
    </location>
</feature>
<dbReference type="Pfam" id="PF00569">
    <property type="entry name" value="ZZ"/>
    <property type="match status" value="1"/>
</dbReference>
<keyword evidence="7" id="KW-0175">Coiled coil</keyword>
<keyword evidence="2" id="KW-0479">Metal-binding</keyword>
<dbReference type="GO" id="GO:0005776">
    <property type="term" value="C:autophagosome"/>
    <property type="evidence" value="ECO:0007669"/>
    <property type="project" value="UniProtKB-SubCell"/>
</dbReference>
<evidence type="ECO:0000313" key="13">
    <source>
        <dbReference type="Proteomes" id="UP000886520"/>
    </source>
</evidence>
<dbReference type="PROSITE" id="PS51745">
    <property type="entry name" value="PB1"/>
    <property type="match status" value="1"/>
</dbReference>
<dbReference type="Gene3D" id="3.30.60.90">
    <property type="match status" value="1"/>
</dbReference>
<dbReference type="SMART" id="SM00291">
    <property type="entry name" value="ZnF_ZZ"/>
    <property type="match status" value="1"/>
</dbReference>
<evidence type="ECO:0000256" key="7">
    <source>
        <dbReference type="SAM" id="Coils"/>
    </source>
</evidence>
<dbReference type="InterPro" id="IPR000433">
    <property type="entry name" value="Znf_ZZ"/>
</dbReference>
<dbReference type="PROSITE" id="PS50030">
    <property type="entry name" value="UBA"/>
    <property type="match status" value="1"/>
</dbReference>
<keyword evidence="3 6" id="KW-0863">Zinc-finger</keyword>
<keyword evidence="4" id="KW-0862">Zinc</keyword>
<dbReference type="CDD" id="cd14319">
    <property type="entry name" value="UBA_NBR1"/>
    <property type="match status" value="1"/>
</dbReference>
<reference evidence="12" key="1">
    <citation type="submission" date="2021-01" db="EMBL/GenBank/DDBJ databases">
        <title>Adiantum capillus-veneris genome.</title>
        <authorList>
            <person name="Fang Y."/>
            <person name="Liao Q."/>
        </authorList>
    </citation>
    <scope>NUCLEOTIDE SEQUENCE</scope>
    <source>
        <strain evidence="12">H3</strain>
        <tissue evidence="12">Leaf</tissue>
    </source>
</reference>
<dbReference type="PROSITE" id="PS50135">
    <property type="entry name" value="ZF_ZZ_2"/>
    <property type="match status" value="1"/>
</dbReference>
<evidence type="ECO:0000256" key="6">
    <source>
        <dbReference type="PROSITE-ProRule" id="PRU00228"/>
    </source>
</evidence>
<dbReference type="CDD" id="cd14947">
    <property type="entry name" value="NBR1_like"/>
    <property type="match status" value="1"/>
</dbReference>
<dbReference type="InterPro" id="IPR015940">
    <property type="entry name" value="UBA"/>
</dbReference>
<dbReference type="SUPFAM" id="SSF57850">
    <property type="entry name" value="RING/U-box"/>
    <property type="match status" value="1"/>
</dbReference>
<keyword evidence="13" id="KW-1185">Reference proteome</keyword>
<feature type="coiled-coil region" evidence="7">
    <location>
        <begin position="520"/>
        <end position="547"/>
    </location>
</feature>
<dbReference type="AlphaFoldDB" id="A0A9D4VDG4"/>
<feature type="domain" description="UBA" evidence="9">
    <location>
        <begin position="534"/>
        <end position="576"/>
    </location>
</feature>
<dbReference type="Proteomes" id="UP000886520">
    <property type="component" value="Chromosome 1"/>
</dbReference>
<evidence type="ECO:0000256" key="4">
    <source>
        <dbReference type="ARBA" id="ARBA00022833"/>
    </source>
</evidence>
<dbReference type="InterPro" id="IPR009060">
    <property type="entry name" value="UBA-like_sf"/>
</dbReference>
<comment type="caution">
    <text evidence="12">The sequence shown here is derived from an EMBL/GenBank/DDBJ whole genome shotgun (WGS) entry which is preliminary data.</text>
</comment>